<keyword evidence="5" id="KW-1133">Transmembrane helix</keyword>
<evidence type="ECO:0000313" key="12">
    <source>
        <dbReference type="Proteomes" id="UP000077755"/>
    </source>
</evidence>
<keyword evidence="3 7" id="KW-0732">Signal</keyword>
<keyword evidence="6" id="KW-0472">Membrane</keyword>
<evidence type="ECO:0000259" key="9">
    <source>
        <dbReference type="Pfam" id="PF23598"/>
    </source>
</evidence>
<accession>A0A175YFV5</accession>
<keyword evidence="2" id="KW-0812">Transmembrane</keyword>
<reference evidence="11" key="2">
    <citation type="submission" date="2022-03" db="EMBL/GenBank/DDBJ databases">
        <title>Draft title - Genomic analysis of global carrot germplasm unveils the trajectory of domestication and the origin of high carotenoid orange carrot.</title>
        <authorList>
            <person name="Iorizzo M."/>
            <person name="Ellison S."/>
            <person name="Senalik D."/>
            <person name="Macko-Podgorni A."/>
            <person name="Grzebelus D."/>
            <person name="Bostan H."/>
            <person name="Rolling W."/>
            <person name="Curaba J."/>
            <person name="Simon P."/>
        </authorList>
    </citation>
    <scope>NUCLEOTIDE SEQUENCE</scope>
    <source>
        <tissue evidence="11">Leaf</tissue>
    </source>
</reference>
<evidence type="ECO:0000256" key="2">
    <source>
        <dbReference type="ARBA" id="ARBA00022692"/>
    </source>
</evidence>
<dbReference type="InterPro" id="IPR052595">
    <property type="entry name" value="LRRC69/RLP"/>
</dbReference>
<dbReference type="Proteomes" id="UP000077755">
    <property type="component" value="Chromosome 9"/>
</dbReference>
<evidence type="ECO:0000256" key="3">
    <source>
        <dbReference type="ARBA" id="ARBA00022729"/>
    </source>
</evidence>
<dbReference type="Pfam" id="PF23598">
    <property type="entry name" value="LRR_14"/>
    <property type="match status" value="1"/>
</dbReference>
<name>A0A175YFV5_DAUCS</name>
<keyword evidence="4" id="KW-0677">Repeat</keyword>
<dbReference type="AlphaFoldDB" id="A0A175YFV5"/>
<evidence type="ECO:0000259" key="8">
    <source>
        <dbReference type="Pfam" id="PF08263"/>
    </source>
</evidence>
<feature type="domain" description="Disease resistance R13L4/SHOC-2-like LRR" evidence="9">
    <location>
        <begin position="196"/>
        <end position="337"/>
    </location>
</feature>
<gene>
    <name evidence="10" type="ORF">DCAR_030113</name>
    <name evidence="11" type="ORF">DCAR_0934970</name>
</gene>
<dbReference type="SUPFAM" id="SSF52058">
    <property type="entry name" value="L domain-like"/>
    <property type="match status" value="2"/>
</dbReference>
<keyword evidence="12" id="KW-1185">Reference proteome</keyword>
<evidence type="ECO:0000256" key="5">
    <source>
        <dbReference type="ARBA" id="ARBA00022989"/>
    </source>
</evidence>
<dbReference type="EMBL" id="LNRQ01000009">
    <property type="protein sequence ID" value="KZM82544.1"/>
    <property type="molecule type" value="Genomic_DNA"/>
</dbReference>
<dbReference type="STRING" id="79200.A0A175YFV5"/>
<dbReference type="SMART" id="SM00369">
    <property type="entry name" value="LRR_TYP"/>
    <property type="match status" value="2"/>
</dbReference>
<protein>
    <recommendedName>
        <fullName evidence="13">Leucine-rich repeat-containing N-terminal plant-type domain-containing protein</fullName>
    </recommendedName>
</protein>
<keyword evidence="1" id="KW-0433">Leucine-rich repeat</keyword>
<sequence length="354" mass="39722">MAEPLSMIELLVRLSFIFLLVPCLSCPAYHKQSLLHFKSSLLTSYETSNSTSFGLESWDSISDCCKWTRVVCSSHARHITALHLGDLHMHDEFRPVDIRILDPIYGIRSLRFLNISYTGIEGEISGEGLANLTKLIYLDMSYETSNSTSFGLESWDSIFDCCKWSRVVCSSHSRDITALHLGDLHMHDESRPVDIRILDPIYGIRSLRFLNISHTGIQGEISGEGLANLTKLTYLDMSQNSLNGSIPAQLFQLRFLQSLDLSDNSLKDGLSREIGKLGNLRSLKLDRNSIDGNIPVRIGNLTRLQQFSVSRNKLLGPIPDSILNLKGLEKLDFHWINSTINTELEQIGNPSAGR</sequence>
<dbReference type="PANTHER" id="PTHR48057:SF29">
    <property type="entry name" value="OS02G0609900 PROTEIN"/>
    <property type="match status" value="1"/>
</dbReference>
<dbReference type="InterPro" id="IPR032675">
    <property type="entry name" value="LRR_dom_sf"/>
</dbReference>
<dbReference type="EMBL" id="CP093351">
    <property type="protein sequence ID" value="WOH15430.1"/>
    <property type="molecule type" value="Genomic_DNA"/>
</dbReference>
<dbReference type="OMA" id="DLHMHDE"/>
<organism evidence="10">
    <name type="scientific">Daucus carota subsp. sativus</name>
    <name type="common">Carrot</name>
    <dbReference type="NCBI Taxonomy" id="79200"/>
    <lineage>
        <taxon>Eukaryota</taxon>
        <taxon>Viridiplantae</taxon>
        <taxon>Streptophyta</taxon>
        <taxon>Embryophyta</taxon>
        <taxon>Tracheophyta</taxon>
        <taxon>Spermatophyta</taxon>
        <taxon>Magnoliopsida</taxon>
        <taxon>eudicotyledons</taxon>
        <taxon>Gunneridae</taxon>
        <taxon>Pentapetalae</taxon>
        <taxon>asterids</taxon>
        <taxon>campanulids</taxon>
        <taxon>Apiales</taxon>
        <taxon>Apiaceae</taxon>
        <taxon>Apioideae</taxon>
        <taxon>Scandiceae</taxon>
        <taxon>Daucinae</taxon>
        <taxon>Daucus</taxon>
        <taxon>Daucus sect. Daucus</taxon>
    </lineage>
</organism>
<reference evidence="10" key="1">
    <citation type="journal article" date="2016" name="Nat. Genet.">
        <title>A high-quality carrot genome assembly provides new insights into carotenoid accumulation and asterid genome evolution.</title>
        <authorList>
            <person name="Iorizzo M."/>
            <person name="Ellison S."/>
            <person name="Senalik D."/>
            <person name="Zeng P."/>
            <person name="Satapoomin P."/>
            <person name="Huang J."/>
            <person name="Bowman M."/>
            <person name="Iovene M."/>
            <person name="Sanseverino W."/>
            <person name="Cavagnaro P."/>
            <person name="Yildiz M."/>
            <person name="Macko-Podgorni A."/>
            <person name="Moranska E."/>
            <person name="Grzebelus E."/>
            <person name="Grzebelus D."/>
            <person name="Ashrafi H."/>
            <person name="Zheng Z."/>
            <person name="Cheng S."/>
            <person name="Spooner D."/>
            <person name="Van Deynze A."/>
            <person name="Simon P."/>
        </authorList>
    </citation>
    <scope>NUCLEOTIDE SEQUENCE [LARGE SCALE GENOMIC DNA]</scope>
    <source>
        <tissue evidence="10">Leaf</tissue>
    </source>
</reference>
<dbReference type="Pfam" id="PF08263">
    <property type="entry name" value="LRRNT_2"/>
    <property type="match status" value="2"/>
</dbReference>
<evidence type="ECO:0000256" key="7">
    <source>
        <dbReference type="SAM" id="SignalP"/>
    </source>
</evidence>
<dbReference type="Gramene" id="KZM82544">
    <property type="protein sequence ID" value="KZM82544"/>
    <property type="gene ID" value="DCAR_030113"/>
</dbReference>
<dbReference type="PRINTS" id="PR00019">
    <property type="entry name" value="LEURICHRPT"/>
</dbReference>
<proteinExistence type="predicted"/>
<dbReference type="InterPro" id="IPR003591">
    <property type="entry name" value="Leu-rich_rpt_typical-subtyp"/>
</dbReference>
<evidence type="ECO:0008006" key="13">
    <source>
        <dbReference type="Google" id="ProtNLM"/>
    </source>
</evidence>
<feature type="domain" description="Leucine-rich repeat-containing N-terminal plant-type" evidence="8">
    <location>
        <begin position="31"/>
        <end position="73"/>
    </location>
</feature>
<feature type="domain" description="Leucine-rich repeat-containing N-terminal plant-type" evidence="8">
    <location>
        <begin position="148"/>
        <end position="170"/>
    </location>
</feature>
<dbReference type="InterPro" id="IPR055414">
    <property type="entry name" value="LRR_R13L4/SHOC2-like"/>
</dbReference>
<feature type="signal peptide" evidence="7">
    <location>
        <begin position="1"/>
        <end position="25"/>
    </location>
</feature>
<feature type="chain" id="PRO_5008044506" description="Leucine-rich repeat-containing N-terminal plant-type domain-containing protein" evidence="7">
    <location>
        <begin position="26"/>
        <end position="354"/>
    </location>
</feature>
<dbReference type="Gene3D" id="3.80.10.10">
    <property type="entry name" value="Ribonuclease Inhibitor"/>
    <property type="match status" value="2"/>
</dbReference>
<evidence type="ECO:0000313" key="10">
    <source>
        <dbReference type="EMBL" id="KZM82544.1"/>
    </source>
</evidence>
<evidence type="ECO:0000256" key="6">
    <source>
        <dbReference type="ARBA" id="ARBA00023136"/>
    </source>
</evidence>
<dbReference type="PANTHER" id="PTHR48057">
    <property type="entry name" value="LEUCINE-RICH REPEAT SERINE/THREONINE-PROTEIN KINASE 1"/>
    <property type="match status" value="1"/>
</dbReference>
<dbReference type="InterPro" id="IPR013210">
    <property type="entry name" value="LRR_N_plant-typ"/>
</dbReference>
<evidence type="ECO:0000256" key="4">
    <source>
        <dbReference type="ARBA" id="ARBA00022737"/>
    </source>
</evidence>
<evidence type="ECO:0000256" key="1">
    <source>
        <dbReference type="ARBA" id="ARBA00022614"/>
    </source>
</evidence>
<evidence type="ECO:0000313" key="11">
    <source>
        <dbReference type="EMBL" id="WOH15430.1"/>
    </source>
</evidence>